<reference evidence="1 2" key="1">
    <citation type="submission" date="2024-02" db="EMBL/GenBank/DDBJ databases">
        <title>Marinospirillum sp. MEB 164 isolated from Lonar lake sediment.</title>
        <authorList>
            <person name="Joshi A."/>
            <person name="Thite S."/>
        </authorList>
    </citation>
    <scope>NUCLEOTIDE SEQUENCE [LARGE SCALE GENOMIC DNA]</scope>
    <source>
        <strain evidence="1 2">MEB164</strain>
    </source>
</reference>
<dbReference type="EMBL" id="JBANFI010000007">
    <property type="protein sequence ID" value="MFK7161664.1"/>
    <property type="molecule type" value="Genomic_DNA"/>
</dbReference>
<sequence length="60" mass="6725">MSYPIFPESIQRVPICSSGQSPFIGVNVRIRLSPQVPVATHDLVQLPYLGPTFTRFTYTT</sequence>
<organism evidence="1 2">
    <name type="scientific">Marinospirillum alkalitolerans</name>
    <dbReference type="NCBI Taxonomy" id="3123374"/>
    <lineage>
        <taxon>Bacteria</taxon>
        <taxon>Pseudomonadati</taxon>
        <taxon>Pseudomonadota</taxon>
        <taxon>Gammaproteobacteria</taxon>
        <taxon>Oceanospirillales</taxon>
        <taxon>Oceanospirillaceae</taxon>
        <taxon>Marinospirillum</taxon>
    </lineage>
</organism>
<gene>
    <name evidence="1" type="ORF">V6U78_11510</name>
</gene>
<dbReference type="RefSeq" id="WP_405340916.1">
    <property type="nucleotide sequence ID" value="NZ_JBANFI010000007.1"/>
</dbReference>
<evidence type="ECO:0000313" key="1">
    <source>
        <dbReference type="EMBL" id="MFK7161664.1"/>
    </source>
</evidence>
<keyword evidence="2" id="KW-1185">Reference proteome</keyword>
<dbReference type="Proteomes" id="UP001621714">
    <property type="component" value="Unassembled WGS sequence"/>
</dbReference>
<evidence type="ECO:0000313" key="2">
    <source>
        <dbReference type="Proteomes" id="UP001621714"/>
    </source>
</evidence>
<proteinExistence type="predicted"/>
<accession>A0ABW8Q0J8</accession>
<protein>
    <submittedName>
        <fullName evidence="1">Uncharacterized protein</fullName>
    </submittedName>
</protein>
<name>A0ABW8Q0J8_9GAMM</name>
<comment type="caution">
    <text evidence="1">The sequence shown here is derived from an EMBL/GenBank/DDBJ whole genome shotgun (WGS) entry which is preliminary data.</text>
</comment>